<protein>
    <submittedName>
        <fullName evidence="2">Uncharacterized protein</fullName>
    </submittedName>
</protein>
<proteinExistence type="predicted"/>
<evidence type="ECO:0000313" key="3">
    <source>
        <dbReference type="Proteomes" id="UP001626550"/>
    </source>
</evidence>
<dbReference type="AlphaFoldDB" id="A0ABD2PM44"/>
<feature type="compositionally biased region" description="Acidic residues" evidence="1">
    <location>
        <begin position="91"/>
        <end position="103"/>
    </location>
</feature>
<feature type="compositionally biased region" description="Acidic residues" evidence="1">
    <location>
        <begin position="72"/>
        <end position="82"/>
    </location>
</feature>
<evidence type="ECO:0000313" key="2">
    <source>
        <dbReference type="EMBL" id="KAL3308603.1"/>
    </source>
</evidence>
<feature type="compositionally biased region" description="Basic and acidic residues" evidence="1">
    <location>
        <begin position="46"/>
        <end position="71"/>
    </location>
</feature>
<dbReference type="InterPro" id="IPR036770">
    <property type="entry name" value="Ankyrin_rpt-contain_sf"/>
</dbReference>
<feature type="region of interest" description="Disordered" evidence="1">
    <location>
        <begin position="33"/>
        <end position="128"/>
    </location>
</feature>
<evidence type="ECO:0000256" key="1">
    <source>
        <dbReference type="SAM" id="MobiDB-lite"/>
    </source>
</evidence>
<name>A0ABD2PM44_9PLAT</name>
<reference evidence="2 3" key="1">
    <citation type="submission" date="2024-11" db="EMBL/GenBank/DDBJ databases">
        <title>Adaptive evolution of stress response genes in parasites aligns with host niche diversity.</title>
        <authorList>
            <person name="Hahn C."/>
            <person name="Resl P."/>
        </authorList>
    </citation>
    <scope>NUCLEOTIDE SEQUENCE [LARGE SCALE GENOMIC DNA]</scope>
    <source>
        <strain evidence="2">EGGRZ-B1_66</strain>
        <tissue evidence="2">Body</tissue>
    </source>
</reference>
<dbReference type="Pfam" id="PF13637">
    <property type="entry name" value="Ank_4"/>
    <property type="match status" value="1"/>
</dbReference>
<dbReference type="InterPro" id="IPR002110">
    <property type="entry name" value="Ankyrin_rpt"/>
</dbReference>
<dbReference type="Proteomes" id="UP001626550">
    <property type="component" value="Unassembled WGS sequence"/>
</dbReference>
<sequence length="214" mass="24633">MSTLDKNGLNCISHAAKTRKTRLVKDVYGKPIKSPFKFVYEETEEGQSKTKTEAEKKDENTEEQEEKREEGDQREETEDEKQESDGAGSSENEEGNTDNEESEKEDKKVSSVKKHHYEGQLELPAGPKDENFDQFIKRYSTLQMLIKRYKPEEKAHYHRVVRYLLKKGVDPNKVDNLEDCPLSYAAAKGNFRVIQQLAQNKKLVVDVSSHFCQG</sequence>
<keyword evidence="3" id="KW-1185">Reference proteome</keyword>
<dbReference type="Gene3D" id="1.25.40.20">
    <property type="entry name" value="Ankyrin repeat-containing domain"/>
    <property type="match status" value="1"/>
</dbReference>
<dbReference type="EMBL" id="JBJKFK010004978">
    <property type="protein sequence ID" value="KAL3308603.1"/>
    <property type="molecule type" value="Genomic_DNA"/>
</dbReference>
<dbReference type="SUPFAM" id="SSF48403">
    <property type="entry name" value="Ankyrin repeat"/>
    <property type="match status" value="1"/>
</dbReference>
<gene>
    <name evidence="2" type="ORF">Ciccas_012863</name>
</gene>
<accession>A0ABD2PM44</accession>
<organism evidence="2 3">
    <name type="scientific">Cichlidogyrus casuarinus</name>
    <dbReference type="NCBI Taxonomy" id="1844966"/>
    <lineage>
        <taxon>Eukaryota</taxon>
        <taxon>Metazoa</taxon>
        <taxon>Spiralia</taxon>
        <taxon>Lophotrochozoa</taxon>
        <taxon>Platyhelminthes</taxon>
        <taxon>Monogenea</taxon>
        <taxon>Monopisthocotylea</taxon>
        <taxon>Dactylogyridea</taxon>
        <taxon>Ancyrocephalidae</taxon>
        <taxon>Cichlidogyrus</taxon>
    </lineage>
</organism>
<comment type="caution">
    <text evidence="2">The sequence shown here is derived from an EMBL/GenBank/DDBJ whole genome shotgun (WGS) entry which is preliminary data.</text>
</comment>